<dbReference type="EC" id="2.7.11.22" evidence="2"/>
<keyword evidence="5 14" id="KW-0547">Nucleotide-binding</keyword>
<dbReference type="GO" id="GO:0010389">
    <property type="term" value="P:regulation of G2/M transition of mitotic cell cycle"/>
    <property type="evidence" value="ECO:0007669"/>
    <property type="project" value="TreeGrafter"/>
</dbReference>
<evidence type="ECO:0000256" key="14">
    <source>
        <dbReference type="PROSITE-ProRule" id="PRU10141"/>
    </source>
</evidence>
<organism evidence="17 18">
    <name type="scientific">Stentor coeruleus</name>
    <dbReference type="NCBI Taxonomy" id="5963"/>
    <lineage>
        <taxon>Eukaryota</taxon>
        <taxon>Sar</taxon>
        <taxon>Alveolata</taxon>
        <taxon>Ciliophora</taxon>
        <taxon>Postciliodesmatophora</taxon>
        <taxon>Heterotrichea</taxon>
        <taxon>Heterotrichida</taxon>
        <taxon>Stentoridae</taxon>
        <taxon>Stentor</taxon>
    </lineage>
</organism>
<evidence type="ECO:0000256" key="5">
    <source>
        <dbReference type="ARBA" id="ARBA00022741"/>
    </source>
</evidence>
<dbReference type="OrthoDB" id="1732493at2759"/>
<reference evidence="17 18" key="1">
    <citation type="submission" date="2016-11" db="EMBL/GenBank/DDBJ databases">
        <title>The macronuclear genome of Stentor coeruleus: a giant cell with tiny introns.</title>
        <authorList>
            <person name="Slabodnick M."/>
            <person name="Ruby J.G."/>
            <person name="Reiff S.B."/>
            <person name="Swart E.C."/>
            <person name="Gosai S."/>
            <person name="Prabakaran S."/>
            <person name="Witkowska E."/>
            <person name="Larue G.E."/>
            <person name="Fisher S."/>
            <person name="Freeman R.M."/>
            <person name="Gunawardena J."/>
            <person name="Chu W."/>
            <person name="Stover N.A."/>
            <person name="Gregory B.D."/>
            <person name="Nowacki M."/>
            <person name="Derisi J."/>
            <person name="Roy S.W."/>
            <person name="Marshall W.F."/>
            <person name="Sood P."/>
        </authorList>
    </citation>
    <scope>NUCLEOTIDE SEQUENCE [LARGE SCALE GENOMIC DNA]</scope>
    <source>
        <strain evidence="17">WM001</strain>
    </source>
</reference>
<dbReference type="InterPro" id="IPR050108">
    <property type="entry name" value="CDK"/>
</dbReference>
<dbReference type="EMBL" id="MPUH01001208">
    <property type="protein sequence ID" value="OMJ69356.1"/>
    <property type="molecule type" value="Genomic_DNA"/>
</dbReference>
<evidence type="ECO:0000256" key="10">
    <source>
        <dbReference type="ARBA" id="ARBA00041902"/>
    </source>
</evidence>
<dbReference type="InterPro" id="IPR008271">
    <property type="entry name" value="Ser/Thr_kinase_AS"/>
</dbReference>
<evidence type="ECO:0000256" key="15">
    <source>
        <dbReference type="RuleBase" id="RU000304"/>
    </source>
</evidence>
<feature type="domain" description="Protein kinase" evidence="16">
    <location>
        <begin position="8"/>
        <end position="286"/>
    </location>
</feature>
<dbReference type="InterPro" id="IPR011009">
    <property type="entry name" value="Kinase-like_dom_sf"/>
</dbReference>
<dbReference type="GO" id="GO:0005634">
    <property type="term" value="C:nucleus"/>
    <property type="evidence" value="ECO:0007669"/>
    <property type="project" value="TreeGrafter"/>
</dbReference>
<evidence type="ECO:0000256" key="7">
    <source>
        <dbReference type="ARBA" id="ARBA00022840"/>
    </source>
</evidence>
<dbReference type="PANTHER" id="PTHR24056:SF254">
    <property type="entry name" value="CYCLIN-DEPENDENT KINASE 2"/>
    <property type="match status" value="1"/>
</dbReference>
<dbReference type="PROSITE" id="PS00107">
    <property type="entry name" value="PROTEIN_KINASE_ATP"/>
    <property type="match status" value="1"/>
</dbReference>
<dbReference type="GO" id="GO:0030332">
    <property type="term" value="F:cyclin binding"/>
    <property type="evidence" value="ECO:0007669"/>
    <property type="project" value="TreeGrafter"/>
</dbReference>
<dbReference type="AlphaFoldDB" id="A0A1R2AXY1"/>
<dbReference type="InterPro" id="IPR017441">
    <property type="entry name" value="Protein_kinase_ATP_BS"/>
</dbReference>
<evidence type="ECO:0000256" key="2">
    <source>
        <dbReference type="ARBA" id="ARBA00012425"/>
    </source>
</evidence>
<dbReference type="GO" id="GO:0007165">
    <property type="term" value="P:signal transduction"/>
    <property type="evidence" value="ECO:0007669"/>
    <property type="project" value="TreeGrafter"/>
</dbReference>
<evidence type="ECO:0000256" key="13">
    <source>
        <dbReference type="ARBA" id="ARBA00048367"/>
    </source>
</evidence>
<evidence type="ECO:0000256" key="11">
    <source>
        <dbReference type="ARBA" id="ARBA00042858"/>
    </source>
</evidence>
<protein>
    <recommendedName>
        <fullName evidence="9">Cyclin-dependent kinase 2 homolog</fullName>
        <ecNumber evidence="2">2.7.11.22</ecNumber>
    </recommendedName>
    <alternativeName>
        <fullName evidence="10">Cell division control protein 2 homolog</fullName>
    </alternativeName>
    <alternativeName>
        <fullName evidence="11">cdc2-related kinase 2</fullName>
    </alternativeName>
</protein>
<keyword evidence="6" id="KW-0418">Kinase</keyword>
<accession>A0A1R2AXY1</accession>
<evidence type="ECO:0000256" key="1">
    <source>
        <dbReference type="ARBA" id="ARBA00006485"/>
    </source>
</evidence>
<dbReference type="GO" id="GO:0004693">
    <property type="term" value="F:cyclin-dependent protein serine/threonine kinase activity"/>
    <property type="evidence" value="ECO:0007669"/>
    <property type="project" value="UniProtKB-EC"/>
</dbReference>
<dbReference type="SMART" id="SM00220">
    <property type="entry name" value="S_TKc"/>
    <property type="match status" value="1"/>
</dbReference>
<keyword evidence="18" id="KW-1185">Reference proteome</keyword>
<dbReference type="PROSITE" id="PS50011">
    <property type="entry name" value="PROTEIN_KINASE_DOM"/>
    <property type="match status" value="1"/>
</dbReference>
<dbReference type="GO" id="GO:0005524">
    <property type="term" value="F:ATP binding"/>
    <property type="evidence" value="ECO:0007669"/>
    <property type="project" value="UniProtKB-UniRule"/>
</dbReference>
<gene>
    <name evidence="17" type="ORF">SteCoe_32943</name>
</gene>
<evidence type="ECO:0000256" key="8">
    <source>
        <dbReference type="ARBA" id="ARBA00038543"/>
    </source>
</evidence>
<dbReference type="GO" id="GO:0010468">
    <property type="term" value="P:regulation of gene expression"/>
    <property type="evidence" value="ECO:0007669"/>
    <property type="project" value="TreeGrafter"/>
</dbReference>
<dbReference type="PROSITE" id="PS00108">
    <property type="entry name" value="PROTEIN_KINASE_ST"/>
    <property type="match status" value="1"/>
</dbReference>
<evidence type="ECO:0000259" key="16">
    <source>
        <dbReference type="PROSITE" id="PS50011"/>
    </source>
</evidence>
<dbReference type="Gene3D" id="1.10.510.10">
    <property type="entry name" value="Transferase(Phosphotransferase) domain 1"/>
    <property type="match status" value="1"/>
</dbReference>
<keyword evidence="4" id="KW-0808">Transferase</keyword>
<comment type="catalytic activity">
    <reaction evidence="12">
        <text>L-threonyl-[protein] + ATP = O-phospho-L-threonyl-[protein] + ADP + H(+)</text>
        <dbReference type="Rhea" id="RHEA:46608"/>
        <dbReference type="Rhea" id="RHEA-COMP:11060"/>
        <dbReference type="Rhea" id="RHEA-COMP:11605"/>
        <dbReference type="ChEBI" id="CHEBI:15378"/>
        <dbReference type="ChEBI" id="CHEBI:30013"/>
        <dbReference type="ChEBI" id="CHEBI:30616"/>
        <dbReference type="ChEBI" id="CHEBI:61977"/>
        <dbReference type="ChEBI" id="CHEBI:456216"/>
        <dbReference type="EC" id="2.7.11.22"/>
    </reaction>
</comment>
<comment type="catalytic activity">
    <reaction evidence="13">
        <text>L-seryl-[protein] + ATP = O-phospho-L-seryl-[protein] + ADP + H(+)</text>
        <dbReference type="Rhea" id="RHEA:17989"/>
        <dbReference type="Rhea" id="RHEA-COMP:9863"/>
        <dbReference type="Rhea" id="RHEA-COMP:11604"/>
        <dbReference type="ChEBI" id="CHEBI:15378"/>
        <dbReference type="ChEBI" id="CHEBI:29999"/>
        <dbReference type="ChEBI" id="CHEBI:30616"/>
        <dbReference type="ChEBI" id="CHEBI:83421"/>
        <dbReference type="ChEBI" id="CHEBI:456216"/>
        <dbReference type="EC" id="2.7.11.22"/>
    </reaction>
</comment>
<keyword evidence="3 15" id="KW-0723">Serine/threonine-protein kinase</keyword>
<dbReference type="Gene3D" id="3.30.200.20">
    <property type="entry name" value="Phosphorylase Kinase, domain 1"/>
    <property type="match status" value="1"/>
</dbReference>
<feature type="binding site" evidence="14">
    <location>
        <position position="37"/>
    </location>
    <ligand>
        <name>ATP</name>
        <dbReference type="ChEBI" id="CHEBI:30616"/>
    </ligand>
</feature>
<evidence type="ECO:0000256" key="6">
    <source>
        <dbReference type="ARBA" id="ARBA00022777"/>
    </source>
</evidence>
<evidence type="ECO:0000256" key="4">
    <source>
        <dbReference type="ARBA" id="ARBA00022679"/>
    </source>
</evidence>
<dbReference type="Proteomes" id="UP000187209">
    <property type="component" value="Unassembled WGS sequence"/>
</dbReference>
<evidence type="ECO:0000313" key="17">
    <source>
        <dbReference type="EMBL" id="OMJ69356.1"/>
    </source>
</evidence>
<dbReference type="InterPro" id="IPR000719">
    <property type="entry name" value="Prot_kinase_dom"/>
</dbReference>
<dbReference type="Pfam" id="PF00069">
    <property type="entry name" value="Pkinase"/>
    <property type="match status" value="1"/>
</dbReference>
<proteinExistence type="inferred from homology"/>
<dbReference type="FunFam" id="3.30.200.20:FF:000375">
    <property type="entry name" value="Cell division related protein kinase 2"/>
    <property type="match status" value="1"/>
</dbReference>
<dbReference type="GO" id="GO:0000307">
    <property type="term" value="C:cyclin-dependent protein kinase holoenzyme complex"/>
    <property type="evidence" value="ECO:0007669"/>
    <property type="project" value="TreeGrafter"/>
</dbReference>
<keyword evidence="7 14" id="KW-0067">ATP-binding</keyword>
<evidence type="ECO:0000313" key="18">
    <source>
        <dbReference type="Proteomes" id="UP000187209"/>
    </source>
</evidence>
<dbReference type="GO" id="GO:0005737">
    <property type="term" value="C:cytoplasm"/>
    <property type="evidence" value="ECO:0007669"/>
    <property type="project" value="TreeGrafter"/>
</dbReference>
<name>A0A1R2AXY1_9CILI</name>
<dbReference type="GO" id="GO:0000082">
    <property type="term" value="P:G1/S transition of mitotic cell cycle"/>
    <property type="evidence" value="ECO:0007669"/>
    <property type="project" value="TreeGrafter"/>
</dbReference>
<evidence type="ECO:0000256" key="3">
    <source>
        <dbReference type="ARBA" id="ARBA00022527"/>
    </source>
</evidence>
<dbReference type="PANTHER" id="PTHR24056">
    <property type="entry name" value="CELL DIVISION PROTEIN KINASE"/>
    <property type="match status" value="1"/>
</dbReference>
<evidence type="ECO:0000256" key="9">
    <source>
        <dbReference type="ARBA" id="ARBA00039612"/>
    </source>
</evidence>
<comment type="similarity">
    <text evidence="1">Belongs to the protein kinase superfamily. CMGC Ser/Thr protein kinase family. CDC2/CDKX subfamily.</text>
</comment>
<dbReference type="FunFam" id="1.10.510.10:FF:000706">
    <property type="entry name" value="Cyclin-dependent kinase 1"/>
    <property type="match status" value="1"/>
</dbReference>
<dbReference type="SUPFAM" id="SSF56112">
    <property type="entry name" value="Protein kinase-like (PK-like)"/>
    <property type="match status" value="1"/>
</dbReference>
<evidence type="ECO:0000256" key="12">
    <source>
        <dbReference type="ARBA" id="ARBA00047811"/>
    </source>
</evidence>
<sequence length="288" mass="33327">MEHNLLRYQKIEKIGEGTYGVVYKTLDKKKNTIVALKKIRLQSEDSGMPATTIREIAILKELKHQNIVRLLDCIYDPYKLSLVFEYIQWDLKKYMEKKILDGNTIKHFLHQLLQGLLFCHKRRIIHRDLKPQNLLIDDEGNLKIADFGLSRAFGIPIQTYTHEVVTLWYRAPELLLGSKEYTTAIDIWSVGCIFAEMCQRAPLFPGDSEIDQIFKIFKILGTPNTCGNSILASMPDFKKSFPNWKANSLDKVVGVCPKGRDLLSKMLEMNPNRRITTQDALEHPYFHD</sequence>
<comment type="caution">
    <text evidence="17">The sequence shown here is derived from an EMBL/GenBank/DDBJ whole genome shotgun (WGS) entry which is preliminary data.</text>
</comment>
<comment type="subunit">
    <text evidence="8">May form a complex composed of at least the catalytic subunit CRK2 and a cyclin.</text>
</comment>